<comment type="caution">
    <text evidence="1">The sequence shown here is derived from an EMBL/GenBank/DDBJ whole genome shotgun (WGS) entry which is preliminary data.</text>
</comment>
<name>A0A6C2C598_9LACO</name>
<protein>
    <submittedName>
        <fullName evidence="1">Uncharacterized protein</fullName>
    </submittedName>
</protein>
<dbReference type="EMBL" id="SDGZ01000015">
    <property type="protein sequence ID" value="TYC49007.1"/>
    <property type="molecule type" value="Genomic_DNA"/>
</dbReference>
<sequence length="104" mass="11593">MADLKYEILEKFGVLSTSKSGWNLELNFVQWGDSVPKFDLRSWSPDHKKMGKGLTLTHDDLVALNGLTDQILVTEQTGSVNKSAEPLVAVDQDSDDDFGVLRRL</sequence>
<proteinExistence type="predicted"/>
<dbReference type="Proteomes" id="UP000371977">
    <property type="component" value="Unassembled WGS sequence"/>
</dbReference>
<dbReference type="Gene3D" id="2.30.31.70">
    <property type="match status" value="1"/>
</dbReference>
<organism evidence="1 2">
    <name type="scientific">Weissella muntiaci</name>
    <dbReference type="NCBI Taxonomy" id="2508881"/>
    <lineage>
        <taxon>Bacteria</taxon>
        <taxon>Bacillati</taxon>
        <taxon>Bacillota</taxon>
        <taxon>Bacilli</taxon>
        <taxon>Lactobacillales</taxon>
        <taxon>Lactobacillaceae</taxon>
        <taxon>Weissella</taxon>
    </lineage>
</organism>
<dbReference type="RefSeq" id="WP_148622869.1">
    <property type="nucleotide sequence ID" value="NZ_SDGZ01000015.1"/>
</dbReference>
<dbReference type="OrthoDB" id="7067273at2"/>
<reference evidence="1 2" key="1">
    <citation type="submission" date="2019-01" db="EMBL/GenBank/DDBJ databases">
        <title>Weissella sp. nov., a novel lactic acid bacterium isolated from animal feces.</title>
        <authorList>
            <person name="Wang L.-T."/>
        </authorList>
    </citation>
    <scope>NUCLEOTIDE SEQUENCE [LARGE SCALE GENOMIC DNA]</scope>
    <source>
        <strain evidence="1 2">8H-2</strain>
    </source>
</reference>
<keyword evidence="2" id="KW-1185">Reference proteome</keyword>
<dbReference type="AlphaFoldDB" id="A0A6C2C598"/>
<accession>A0A6C2C598</accession>
<gene>
    <name evidence="1" type="ORF">ESZ50_07105</name>
</gene>
<evidence type="ECO:0000313" key="2">
    <source>
        <dbReference type="Proteomes" id="UP000371977"/>
    </source>
</evidence>
<evidence type="ECO:0000313" key="1">
    <source>
        <dbReference type="EMBL" id="TYC49007.1"/>
    </source>
</evidence>